<dbReference type="InterPro" id="IPR011005">
    <property type="entry name" value="Dihydropteroate_synth-like_sf"/>
</dbReference>
<dbReference type="Proteomes" id="UP000004946">
    <property type="component" value="Chromosome"/>
</dbReference>
<dbReference type="KEGG" id="pdo:PSDT_1122"/>
<proteinExistence type="inferred from homology"/>
<dbReference type="GO" id="GO:0046654">
    <property type="term" value="P:tetrahydrofolate biosynthetic process"/>
    <property type="evidence" value="ECO:0007669"/>
    <property type="project" value="TreeGrafter"/>
</dbReference>
<dbReference type="PANTHER" id="PTHR20941:SF1">
    <property type="entry name" value="FOLIC ACID SYNTHESIS PROTEIN FOL1"/>
    <property type="match status" value="1"/>
</dbReference>
<evidence type="ECO:0000256" key="9">
    <source>
        <dbReference type="ARBA" id="ARBA00022909"/>
    </source>
</evidence>
<organism evidence="11 12">
    <name type="scientific">Parascardovia denticolens DSM 10105 = JCM 12538</name>
    <dbReference type="NCBI Taxonomy" id="864564"/>
    <lineage>
        <taxon>Bacteria</taxon>
        <taxon>Bacillati</taxon>
        <taxon>Actinomycetota</taxon>
        <taxon>Actinomycetes</taxon>
        <taxon>Bifidobacteriales</taxon>
        <taxon>Bifidobacteriaceae</taxon>
        <taxon>Parascardovia</taxon>
    </lineage>
</organism>
<comment type="similarity">
    <text evidence="4">Belongs to the DHPS family.</text>
</comment>
<evidence type="ECO:0000259" key="10">
    <source>
        <dbReference type="PROSITE" id="PS50972"/>
    </source>
</evidence>
<dbReference type="eggNOG" id="COG0294">
    <property type="taxonomic scope" value="Bacteria"/>
</dbReference>
<evidence type="ECO:0000256" key="2">
    <source>
        <dbReference type="ARBA" id="ARBA00001946"/>
    </source>
</evidence>
<accession>E6K0Z0</accession>
<comment type="caution">
    <text evidence="11">The sequence shown here is derived from an EMBL/GenBank/DDBJ whole genome shotgun (WGS) entry which is preliminary data.</text>
</comment>
<dbReference type="HOGENOM" id="CLU_008023_0_1_11"/>
<comment type="catalytic activity">
    <reaction evidence="1">
        <text>(7,8-dihydropterin-6-yl)methyl diphosphate + 4-aminobenzoate = 7,8-dihydropteroate + diphosphate</text>
        <dbReference type="Rhea" id="RHEA:19949"/>
        <dbReference type="ChEBI" id="CHEBI:17836"/>
        <dbReference type="ChEBI" id="CHEBI:17839"/>
        <dbReference type="ChEBI" id="CHEBI:33019"/>
        <dbReference type="ChEBI" id="CHEBI:72950"/>
        <dbReference type="EC" id="2.5.1.15"/>
    </reaction>
</comment>
<evidence type="ECO:0000256" key="7">
    <source>
        <dbReference type="ARBA" id="ARBA00022723"/>
    </source>
</evidence>
<dbReference type="PANTHER" id="PTHR20941">
    <property type="entry name" value="FOLATE SYNTHESIS PROTEINS"/>
    <property type="match status" value="1"/>
</dbReference>
<protein>
    <recommendedName>
        <fullName evidence="5">dihydropteroate synthase</fullName>
        <ecNumber evidence="5">2.5.1.15</ecNumber>
    </recommendedName>
</protein>
<evidence type="ECO:0000256" key="1">
    <source>
        <dbReference type="ARBA" id="ARBA00000012"/>
    </source>
</evidence>
<dbReference type="PROSITE" id="PS00793">
    <property type="entry name" value="DHPS_2"/>
    <property type="match status" value="1"/>
</dbReference>
<dbReference type="InterPro" id="IPR006390">
    <property type="entry name" value="DHP_synth_dom"/>
</dbReference>
<dbReference type="GO" id="GO:0004156">
    <property type="term" value="F:dihydropteroate synthase activity"/>
    <property type="evidence" value="ECO:0007669"/>
    <property type="project" value="UniProtKB-EC"/>
</dbReference>
<dbReference type="Gene3D" id="3.20.20.20">
    <property type="entry name" value="Dihydropteroate synthase-like"/>
    <property type="match status" value="1"/>
</dbReference>
<keyword evidence="7" id="KW-0479">Metal-binding</keyword>
<dbReference type="EC" id="2.5.1.15" evidence="5"/>
<comment type="cofactor">
    <cofactor evidence="2">
        <name>Mg(2+)</name>
        <dbReference type="ChEBI" id="CHEBI:18420"/>
    </cofactor>
</comment>
<evidence type="ECO:0000313" key="12">
    <source>
        <dbReference type="Proteomes" id="UP000004946"/>
    </source>
</evidence>
<dbReference type="PROSITE" id="PS00792">
    <property type="entry name" value="DHPS_1"/>
    <property type="match status" value="1"/>
</dbReference>
<evidence type="ECO:0000256" key="4">
    <source>
        <dbReference type="ARBA" id="ARBA00009503"/>
    </source>
</evidence>
<gene>
    <name evidence="11" type="primary">folP</name>
    <name evidence="11" type="ORF">HMPREF0620_0476</name>
</gene>
<evidence type="ECO:0000256" key="6">
    <source>
        <dbReference type="ARBA" id="ARBA00022679"/>
    </source>
</evidence>
<evidence type="ECO:0000256" key="3">
    <source>
        <dbReference type="ARBA" id="ARBA00004763"/>
    </source>
</evidence>
<dbReference type="SUPFAM" id="SSF51717">
    <property type="entry name" value="Dihydropteroate synthetase-like"/>
    <property type="match status" value="1"/>
</dbReference>
<evidence type="ECO:0000256" key="8">
    <source>
        <dbReference type="ARBA" id="ARBA00022842"/>
    </source>
</evidence>
<name>E6K0Z0_PARDN</name>
<dbReference type="GO" id="GO:0005829">
    <property type="term" value="C:cytosol"/>
    <property type="evidence" value="ECO:0007669"/>
    <property type="project" value="TreeGrafter"/>
</dbReference>
<dbReference type="InterPro" id="IPR045031">
    <property type="entry name" value="DHP_synth-like"/>
</dbReference>
<feature type="domain" description="Pterin-binding" evidence="10">
    <location>
        <begin position="35"/>
        <end position="328"/>
    </location>
</feature>
<dbReference type="GO" id="GO:0046872">
    <property type="term" value="F:metal ion binding"/>
    <property type="evidence" value="ECO:0007669"/>
    <property type="project" value="UniProtKB-KW"/>
</dbReference>
<evidence type="ECO:0000313" key="11">
    <source>
        <dbReference type="EMBL" id="EFT83471.1"/>
    </source>
</evidence>
<keyword evidence="9" id="KW-0289">Folate biosynthesis</keyword>
<dbReference type="EMBL" id="AEON01000001">
    <property type="protein sequence ID" value="EFT83471.1"/>
    <property type="molecule type" value="Genomic_DNA"/>
</dbReference>
<dbReference type="AlphaFoldDB" id="E6K0Z0"/>
<keyword evidence="6 11" id="KW-0808">Transferase</keyword>
<dbReference type="PROSITE" id="PS50972">
    <property type="entry name" value="PTERIN_BINDING"/>
    <property type="match status" value="1"/>
</dbReference>
<dbReference type="GO" id="GO:0046656">
    <property type="term" value="P:folic acid biosynthetic process"/>
    <property type="evidence" value="ECO:0007669"/>
    <property type="project" value="UniProtKB-KW"/>
</dbReference>
<dbReference type="PATRIC" id="fig|864564.6.peg.1235"/>
<keyword evidence="12" id="KW-1185">Reference proteome</keyword>
<dbReference type="Pfam" id="PF00809">
    <property type="entry name" value="Pterin_bind"/>
    <property type="match status" value="1"/>
</dbReference>
<sequence length="346" mass="36831">MVKTAQMAADGMSANAAMNARLGLKGKAGEDLDRTLLMGVLNVTEDSFSDGGLWLDPQAAVKHAFDMARQGADLIDIGAESTRPGSRRVPADLEEKRIRTVVSSLRSEGFELPLSIDTTRASVARAALEAGADVINDVSGGQLDPDLPALVAQVGCPYIVQDWRGWLTTGAGASSARREVVQGRMSQSQNQNGQDPVRIDHEPDLVQQVREELRREVEAVLAAGVRQDQIIIDPGLGFSKPGEGTNLPLIAALDLFQASGYPVLVGASRKRFIVDMADRFGGSAAMPETGLTLAGRDAVTAGLTALIAEGGAWAVRVHEISGNRGALIAGARLREYDRRKTRNEVK</sequence>
<dbReference type="CDD" id="cd00739">
    <property type="entry name" value="DHPS"/>
    <property type="match status" value="1"/>
</dbReference>
<dbReference type="InterPro" id="IPR000489">
    <property type="entry name" value="Pterin-binding_dom"/>
</dbReference>
<evidence type="ECO:0000256" key="5">
    <source>
        <dbReference type="ARBA" id="ARBA00012458"/>
    </source>
</evidence>
<keyword evidence="8" id="KW-0460">Magnesium</keyword>
<reference evidence="11 12" key="1">
    <citation type="submission" date="2010-12" db="EMBL/GenBank/DDBJ databases">
        <authorList>
            <person name="Muzny D."/>
            <person name="Qin X."/>
            <person name="Buhay C."/>
            <person name="Dugan-Rocha S."/>
            <person name="Ding Y."/>
            <person name="Chen G."/>
            <person name="Hawes A."/>
            <person name="Holder M."/>
            <person name="Jhangiani S."/>
            <person name="Johnson A."/>
            <person name="Khan Z."/>
            <person name="Li Z."/>
            <person name="Liu W."/>
            <person name="Liu X."/>
            <person name="Perez L."/>
            <person name="Shen H."/>
            <person name="Wang Q."/>
            <person name="Watt J."/>
            <person name="Xi L."/>
            <person name="Xin Y."/>
            <person name="Zhou J."/>
            <person name="Deng J."/>
            <person name="Jiang H."/>
            <person name="Liu Y."/>
            <person name="Qu J."/>
            <person name="Song X.-Z."/>
            <person name="Zhang L."/>
            <person name="Villasana D."/>
            <person name="Johnson A."/>
            <person name="Liu J."/>
            <person name="Liyanage D."/>
            <person name="Lorensuhewa L."/>
            <person name="Robinson T."/>
            <person name="Song A."/>
            <person name="Song B.-B."/>
            <person name="Dinh H."/>
            <person name="Thornton R."/>
            <person name="Coyle M."/>
            <person name="Francisco L."/>
            <person name="Jackson L."/>
            <person name="Javaid M."/>
            <person name="Korchina V."/>
            <person name="Kovar C."/>
            <person name="Mata R."/>
            <person name="Mathew T."/>
            <person name="Ngo R."/>
            <person name="Nguyen L."/>
            <person name="Nguyen N."/>
            <person name="Okwuonu G."/>
            <person name="Ongeri F."/>
            <person name="Pham C."/>
            <person name="Simmons D."/>
            <person name="Wilczek-Boney K."/>
            <person name="Hale W."/>
            <person name="Jakkamsetti A."/>
            <person name="Pham P."/>
            <person name="Ruth R."/>
            <person name="San Lucas F."/>
            <person name="Warren J."/>
            <person name="Zhang J."/>
            <person name="Zhao Z."/>
            <person name="Zhou C."/>
            <person name="Zhu D."/>
            <person name="Lee S."/>
            <person name="Bess C."/>
            <person name="Blankenburg K."/>
            <person name="Forbes L."/>
            <person name="Fu Q."/>
            <person name="Gubbala S."/>
            <person name="Hirani K."/>
            <person name="Jayaseelan J.C."/>
            <person name="Lara F."/>
            <person name="Munidasa M."/>
            <person name="Palculict T."/>
            <person name="Patil S."/>
            <person name="Pu L.-L."/>
            <person name="Saada N."/>
            <person name="Tang L."/>
            <person name="Weissenberger G."/>
            <person name="Zhu Y."/>
            <person name="Hemphill L."/>
            <person name="Shang Y."/>
            <person name="Youmans B."/>
            <person name="Ayvaz T."/>
            <person name="Ross M."/>
            <person name="Santibanez J."/>
            <person name="Aqrawi P."/>
            <person name="Gross S."/>
            <person name="Joshi V."/>
            <person name="Fowler G."/>
            <person name="Nazareth L."/>
            <person name="Reid J."/>
            <person name="Worley K."/>
            <person name="Petrosino J."/>
            <person name="Highlander S."/>
            <person name="Gibbs R."/>
        </authorList>
    </citation>
    <scope>NUCLEOTIDE SEQUENCE [LARGE SCALE GENOMIC DNA]</scope>
    <source>
        <strain evidence="11 12">DSM 10105</strain>
    </source>
</reference>
<comment type="pathway">
    <text evidence="3">Cofactor biosynthesis; tetrahydrofolate biosynthesis; 7,8-dihydrofolate from 2-amino-4-hydroxy-6-hydroxymethyl-7,8-dihydropteridine diphosphate and 4-aminobenzoate: step 1/2.</text>
</comment>